<reference evidence="9" key="1">
    <citation type="submission" date="2023-07" db="EMBL/GenBank/DDBJ databases">
        <title>30 novel species of actinomycetes from the DSMZ collection.</title>
        <authorList>
            <person name="Nouioui I."/>
        </authorList>
    </citation>
    <scope>NUCLEOTIDE SEQUENCE [LARGE SCALE GENOMIC DNA]</scope>
    <source>
        <strain evidence="9">DSM 44399</strain>
    </source>
</reference>
<dbReference type="NCBIfam" id="NF005721">
    <property type="entry name" value="PRK07539.1-1"/>
    <property type="match status" value="1"/>
</dbReference>
<dbReference type="Gene3D" id="3.40.30.10">
    <property type="entry name" value="Glutaredoxin"/>
    <property type="match status" value="1"/>
</dbReference>
<evidence type="ECO:0000256" key="4">
    <source>
        <dbReference type="ARBA" id="ARBA00023004"/>
    </source>
</evidence>
<dbReference type="CDD" id="cd03064">
    <property type="entry name" value="TRX_Fd_NuoE"/>
    <property type="match status" value="1"/>
</dbReference>
<evidence type="ECO:0000313" key="9">
    <source>
        <dbReference type="Proteomes" id="UP001183176"/>
    </source>
</evidence>
<dbReference type="EMBL" id="JAVREH010000002">
    <property type="protein sequence ID" value="MDT0260109.1"/>
    <property type="molecule type" value="Genomic_DNA"/>
</dbReference>
<evidence type="ECO:0000256" key="1">
    <source>
        <dbReference type="ARBA" id="ARBA00010643"/>
    </source>
</evidence>
<evidence type="ECO:0000256" key="2">
    <source>
        <dbReference type="ARBA" id="ARBA00022714"/>
    </source>
</evidence>
<protein>
    <submittedName>
        <fullName evidence="8">NADH-quinone oxidoreductase subunit NuoE</fullName>
        <ecNumber evidence="8">1.6.5.9</ecNumber>
    </submittedName>
</protein>
<gene>
    <name evidence="8" type="primary">nuoE</name>
    <name evidence="8" type="ORF">RM423_01725</name>
</gene>
<dbReference type="SUPFAM" id="SSF52833">
    <property type="entry name" value="Thioredoxin-like"/>
    <property type="match status" value="1"/>
</dbReference>
<dbReference type="PANTHER" id="PTHR10371">
    <property type="entry name" value="NADH DEHYDROGENASE UBIQUINONE FLAVOPROTEIN 2, MITOCHONDRIAL"/>
    <property type="match status" value="1"/>
</dbReference>
<name>A0ABU2J691_9ACTN</name>
<dbReference type="InterPro" id="IPR036249">
    <property type="entry name" value="Thioredoxin-like_sf"/>
</dbReference>
<evidence type="ECO:0000313" key="8">
    <source>
        <dbReference type="EMBL" id="MDT0260109.1"/>
    </source>
</evidence>
<keyword evidence="2" id="KW-0001">2Fe-2S</keyword>
<feature type="region of interest" description="Disordered" evidence="7">
    <location>
        <begin position="231"/>
        <end position="296"/>
    </location>
</feature>
<accession>A0ABU2J691</accession>
<evidence type="ECO:0000256" key="3">
    <source>
        <dbReference type="ARBA" id="ARBA00022723"/>
    </source>
</evidence>
<keyword evidence="8" id="KW-0560">Oxidoreductase</keyword>
<feature type="compositionally biased region" description="Polar residues" evidence="7">
    <location>
        <begin position="258"/>
        <end position="277"/>
    </location>
</feature>
<dbReference type="Gene3D" id="1.10.10.1590">
    <property type="entry name" value="NADH-quinone oxidoreductase subunit E"/>
    <property type="match status" value="1"/>
</dbReference>
<keyword evidence="4" id="KW-0408">Iron</keyword>
<keyword evidence="9" id="KW-1185">Reference proteome</keyword>
<comment type="caution">
    <text evidence="8">The sequence shown here is derived from an EMBL/GenBank/DDBJ whole genome shotgun (WGS) entry which is preliminary data.</text>
</comment>
<keyword evidence="5" id="KW-0411">Iron-sulfur</keyword>
<dbReference type="RefSeq" id="WP_311421271.1">
    <property type="nucleotide sequence ID" value="NZ_JAVREH010000002.1"/>
</dbReference>
<dbReference type="InterPro" id="IPR041921">
    <property type="entry name" value="NuoE_N"/>
</dbReference>
<dbReference type="InterPro" id="IPR002023">
    <property type="entry name" value="NuoE-like"/>
</dbReference>
<dbReference type="InterPro" id="IPR042128">
    <property type="entry name" value="NuoE_dom"/>
</dbReference>
<dbReference type="GO" id="GO:0050136">
    <property type="term" value="F:NADH dehydrogenase (quinone) (non-electrogenic) activity"/>
    <property type="evidence" value="ECO:0007669"/>
    <property type="project" value="UniProtKB-EC"/>
</dbReference>
<evidence type="ECO:0000256" key="6">
    <source>
        <dbReference type="ARBA" id="ARBA00034078"/>
    </source>
</evidence>
<proteinExistence type="inferred from homology"/>
<evidence type="ECO:0000256" key="7">
    <source>
        <dbReference type="SAM" id="MobiDB-lite"/>
    </source>
</evidence>
<sequence>MSPSTNTRLTLIDIERPGNADVFDAEVRAAADEIIARYPAGQSRSALLPMLHLVQSEQTYVSADGIAFCADVLGLTKAQVAAVATFYTMYKRKLTGEYLVSVCTNTLCGMLGGDDIYRTLSDTLGVGMNETTADGLITLEHAECLAACDYAPVVTVNYEFFDNQTPESASGLVSELRGGSRPLPTRGAPLCSFREISRQIAGFVDQRPESVRASATGPQTEAGVMLAQQRNEQAPGYQPEQDAGSASAGHAERAAAENSGTRDGSSANDAPLNTFQSDPAADSKTGGQSERIGKGD</sequence>
<dbReference type="Pfam" id="PF01257">
    <property type="entry name" value="2Fe-2S_thioredx"/>
    <property type="match status" value="1"/>
</dbReference>
<dbReference type="NCBIfam" id="TIGR01958">
    <property type="entry name" value="nuoE_fam"/>
    <property type="match status" value="1"/>
</dbReference>
<organism evidence="8 9">
    <name type="scientific">Jatrophihabitans lederbergiae</name>
    <dbReference type="NCBI Taxonomy" id="3075547"/>
    <lineage>
        <taxon>Bacteria</taxon>
        <taxon>Bacillati</taxon>
        <taxon>Actinomycetota</taxon>
        <taxon>Actinomycetes</taxon>
        <taxon>Jatrophihabitantales</taxon>
        <taxon>Jatrophihabitantaceae</taxon>
        <taxon>Jatrophihabitans</taxon>
    </lineage>
</organism>
<dbReference type="PANTHER" id="PTHR10371:SF3">
    <property type="entry name" value="NADH DEHYDROGENASE [UBIQUINONE] FLAVOPROTEIN 2, MITOCHONDRIAL"/>
    <property type="match status" value="1"/>
</dbReference>
<evidence type="ECO:0000256" key="5">
    <source>
        <dbReference type="ARBA" id="ARBA00023014"/>
    </source>
</evidence>
<comment type="cofactor">
    <cofactor evidence="6">
        <name>[2Fe-2S] cluster</name>
        <dbReference type="ChEBI" id="CHEBI:190135"/>
    </cofactor>
</comment>
<keyword evidence="3" id="KW-0479">Metal-binding</keyword>
<dbReference type="EC" id="1.6.5.9" evidence="8"/>
<comment type="similarity">
    <text evidence="1">Belongs to the complex I 24 kDa subunit family.</text>
</comment>
<dbReference type="Proteomes" id="UP001183176">
    <property type="component" value="Unassembled WGS sequence"/>
</dbReference>